<dbReference type="OrthoDB" id="9985472at2759"/>
<dbReference type="InterPro" id="IPR006913">
    <property type="entry name" value="CENP-V/GFA"/>
</dbReference>
<dbReference type="RefSeq" id="XP_033653897.1">
    <property type="nucleotide sequence ID" value="XM_033798344.1"/>
</dbReference>
<dbReference type="PROSITE" id="PS51891">
    <property type="entry name" value="CENP_V_GFA"/>
    <property type="match status" value="1"/>
</dbReference>
<dbReference type="GO" id="GO:0016846">
    <property type="term" value="F:carbon-sulfur lyase activity"/>
    <property type="evidence" value="ECO:0007669"/>
    <property type="project" value="InterPro"/>
</dbReference>
<evidence type="ECO:0000256" key="1">
    <source>
        <dbReference type="ARBA" id="ARBA00005495"/>
    </source>
</evidence>
<accession>A0A6A6JK67</accession>
<dbReference type="SUPFAM" id="SSF51316">
    <property type="entry name" value="Mss4-like"/>
    <property type="match status" value="1"/>
</dbReference>
<keyword evidence="3" id="KW-0862">Zinc</keyword>
<protein>
    <recommendedName>
        <fullName evidence="5">CENP-V/GFA domain-containing protein</fullName>
    </recommendedName>
</protein>
<dbReference type="Pfam" id="PF04828">
    <property type="entry name" value="GFA"/>
    <property type="match status" value="1"/>
</dbReference>
<evidence type="ECO:0000313" key="6">
    <source>
        <dbReference type="EMBL" id="KAF2276358.1"/>
    </source>
</evidence>
<dbReference type="Proteomes" id="UP000800097">
    <property type="component" value="Unassembled WGS sequence"/>
</dbReference>
<evidence type="ECO:0000256" key="3">
    <source>
        <dbReference type="ARBA" id="ARBA00022833"/>
    </source>
</evidence>
<evidence type="ECO:0000313" key="7">
    <source>
        <dbReference type="Proteomes" id="UP000800097"/>
    </source>
</evidence>
<dbReference type="InterPro" id="IPR011057">
    <property type="entry name" value="Mss4-like_sf"/>
</dbReference>
<gene>
    <name evidence="6" type="ORF">EI97DRAFT_433199</name>
</gene>
<keyword evidence="4" id="KW-0456">Lyase</keyword>
<evidence type="ECO:0000259" key="5">
    <source>
        <dbReference type="PROSITE" id="PS51891"/>
    </source>
</evidence>
<keyword evidence="7" id="KW-1185">Reference proteome</keyword>
<feature type="domain" description="CENP-V/GFA" evidence="5">
    <location>
        <begin position="10"/>
        <end position="127"/>
    </location>
</feature>
<evidence type="ECO:0000256" key="2">
    <source>
        <dbReference type="ARBA" id="ARBA00022723"/>
    </source>
</evidence>
<reference evidence="6" key="1">
    <citation type="journal article" date="2020" name="Stud. Mycol.">
        <title>101 Dothideomycetes genomes: a test case for predicting lifestyles and emergence of pathogens.</title>
        <authorList>
            <person name="Haridas S."/>
            <person name="Albert R."/>
            <person name="Binder M."/>
            <person name="Bloem J."/>
            <person name="Labutti K."/>
            <person name="Salamov A."/>
            <person name="Andreopoulos B."/>
            <person name="Baker S."/>
            <person name="Barry K."/>
            <person name="Bills G."/>
            <person name="Bluhm B."/>
            <person name="Cannon C."/>
            <person name="Castanera R."/>
            <person name="Culley D."/>
            <person name="Daum C."/>
            <person name="Ezra D."/>
            <person name="Gonzalez J."/>
            <person name="Henrissat B."/>
            <person name="Kuo A."/>
            <person name="Liang C."/>
            <person name="Lipzen A."/>
            <person name="Lutzoni F."/>
            <person name="Magnuson J."/>
            <person name="Mondo S."/>
            <person name="Nolan M."/>
            <person name="Ohm R."/>
            <person name="Pangilinan J."/>
            <person name="Park H.-J."/>
            <person name="Ramirez L."/>
            <person name="Alfaro M."/>
            <person name="Sun H."/>
            <person name="Tritt A."/>
            <person name="Yoshinaga Y."/>
            <person name="Zwiers L.-H."/>
            <person name="Turgeon B."/>
            <person name="Goodwin S."/>
            <person name="Spatafora J."/>
            <person name="Crous P."/>
            <person name="Grigoriev I."/>
        </authorList>
    </citation>
    <scope>NUCLEOTIDE SEQUENCE</scope>
    <source>
        <strain evidence="6">CBS 379.55</strain>
    </source>
</reference>
<dbReference type="Gene3D" id="3.90.1590.10">
    <property type="entry name" value="glutathione-dependent formaldehyde- activating enzyme (gfa)"/>
    <property type="match status" value="1"/>
</dbReference>
<organism evidence="6 7">
    <name type="scientific">Westerdykella ornata</name>
    <dbReference type="NCBI Taxonomy" id="318751"/>
    <lineage>
        <taxon>Eukaryota</taxon>
        <taxon>Fungi</taxon>
        <taxon>Dikarya</taxon>
        <taxon>Ascomycota</taxon>
        <taxon>Pezizomycotina</taxon>
        <taxon>Dothideomycetes</taxon>
        <taxon>Pleosporomycetidae</taxon>
        <taxon>Pleosporales</taxon>
        <taxon>Sporormiaceae</taxon>
        <taxon>Westerdykella</taxon>
    </lineage>
</organism>
<dbReference type="GeneID" id="54551519"/>
<dbReference type="PANTHER" id="PTHR33337:SF40">
    <property type="entry name" value="CENP-V_GFA DOMAIN-CONTAINING PROTEIN-RELATED"/>
    <property type="match status" value="1"/>
</dbReference>
<keyword evidence="2" id="KW-0479">Metal-binding</keyword>
<evidence type="ECO:0000256" key="4">
    <source>
        <dbReference type="ARBA" id="ARBA00023239"/>
    </source>
</evidence>
<name>A0A6A6JK67_WESOR</name>
<dbReference type="PANTHER" id="PTHR33337">
    <property type="entry name" value="GFA DOMAIN-CONTAINING PROTEIN"/>
    <property type="match status" value="1"/>
</dbReference>
<sequence>MSSQSQPIDLTGSCYCRNLTFQMHLDSKDDARTSLCHCKNCKKAFGGAFGLTTKVPLKGFRYAQGSGEPTVHVGDNGSGTNLYREFCPKCGSYICEYGEQAKSDFRYIATGALDDPSAVPPKGEFFCSLREGWMPEVPNVFHKQKIKE</sequence>
<dbReference type="EMBL" id="ML986493">
    <property type="protein sequence ID" value="KAF2276358.1"/>
    <property type="molecule type" value="Genomic_DNA"/>
</dbReference>
<comment type="similarity">
    <text evidence="1">Belongs to the Gfa family.</text>
</comment>
<proteinExistence type="inferred from homology"/>
<dbReference type="AlphaFoldDB" id="A0A6A6JK67"/>
<dbReference type="GO" id="GO:0046872">
    <property type="term" value="F:metal ion binding"/>
    <property type="evidence" value="ECO:0007669"/>
    <property type="project" value="UniProtKB-KW"/>
</dbReference>